<reference evidence="6" key="1">
    <citation type="submission" date="2020-03" db="EMBL/GenBank/DDBJ databases">
        <title>Castanea mollissima Vanexum genome sequencing.</title>
        <authorList>
            <person name="Staton M."/>
        </authorList>
    </citation>
    <scope>NUCLEOTIDE SEQUENCE</scope>
    <source>
        <tissue evidence="6">Leaf</tissue>
    </source>
</reference>
<dbReference type="AlphaFoldDB" id="A0A8J4RSE0"/>
<dbReference type="PANTHER" id="PTHR31250">
    <property type="entry name" value="IQ DOMAIN-CONTAINING PROTEIN IQM3"/>
    <property type="match status" value="1"/>
</dbReference>
<dbReference type="EMBL" id="JRKL02000256">
    <property type="protein sequence ID" value="KAF3973314.1"/>
    <property type="molecule type" value="Genomic_DNA"/>
</dbReference>
<dbReference type="InterPro" id="IPR044159">
    <property type="entry name" value="IQM"/>
</dbReference>
<protein>
    <submittedName>
        <fullName evidence="6">Uncharacterized protein</fullName>
    </submittedName>
</protein>
<evidence type="ECO:0000313" key="7">
    <source>
        <dbReference type="Proteomes" id="UP000737018"/>
    </source>
</evidence>
<dbReference type="GO" id="GO:0005634">
    <property type="term" value="C:nucleus"/>
    <property type="evidence" value="ECO:0007669"/>
    <property type="project" value="UniProtKB-SubCell"/>
</dbReference>
<gene>
    <name evidence="6" type="ORF">CMV_003250</name>
</gene>
<evidence type="ECO:0000256" key="1">
    <source>
        <dbReference type="ARBA" id="ARBA00004123"/>
    </source>
</evidence>
<accession>A0A8J4RSE0</accession>
<organism evidence="6 7">
    <name type="scientific">Castanea mollissima</name>
    <name type="common">Chinese chestnut</name>
    <dbReference type="NCBI Taxonomy" id="60419"/>
    <lineage>
        <taxon>Eukaryota</taxon>
        <taxon>Viridiplantae</taxon>
        <taxon>Streptophyta</taxon>
        <taxon>Embryophyta</taxon>
        <taxon>Tracheophyta</taxon>
        <taxon>Spermatophyta</taxon>
        <taxon>Magnoliopsida</taxon>
        <taxon>eudicotyledons</taxon>
        <taxon>Gunneridae</taxon>
        <taxon>Pentapetalae</taxon>
        <taxon>rosids</taxon>
        <taxon>fabids</taxon>
        <taxon>Fagales</taxon>
        <taxon>Fagaceae</taxon>
        <taxon>Castanea</taxon>
    </lineage>
</organism>
<dbReference type="OrthoDB" id="7344096at2759"/>
<evidence type="ECO:0000256" key="4">
    <source>
        <dbReference type="ARBA" id="ARBA00023242"/>
    </source>
</evidence>
<evidence type="ECO:0000256" key="3">
    <source>
        <dbReference type="ARBA" id="ARBA00022490"/>
    </source>
</evidence>
<dbReference type="GO" id="GO:0005737">
    <property type="term" value="C:cytoplasm"/>
    <property type="evidence" value="ECO:0007669"/>
    <property type="project" value="UniProtKB-SubCell"/>
</dbReference>
<feature type="region of interest" description="Disordered" evidence="5">
    <location>
        <begin position="1"/>
        <end position="34"/>
    </location>
</feature>
<dbReference type="PANTHER" id="PTHR31250:SF38">
    <property type="entry name" value="IQ DOMAIN-CONTAINING PROTEIN IQM6"/>
    <property type="match status" value="1"/>
</dbReference>
<keyword evidence="3" id="KW-0963">Cytoplasm</keyword>
<comment type="subcellular location">
    <subcellularLocation>
        <location evidence="2">Cytoplasm</location>
    </subcellularLocation>
    <subcellularLocation>
        <location evidence="1">Nucleus</location>
    </subcellularLocation>
</comment>
<evidence type="ECO:0000313" key="6">
    <source>
        <dbReference type="EMBL" id="KAF3973314.1"/>
    </source>
</evidence>
<sequence>MTRLKIPNQHDEFDSFKREKIRPSCHTDPPNLFSANGYETAEESLLSEEDFMVPKMNLFDGYQQEDDEQPIPKEKMLQRIDSYKGMKSYQWAKQLSSNWATGVGPRIGCMRDYPSELQARVLEQSNLSPKSRSANASPRSFSRFSTMDATPFSLLRENRRQKFPCSRASNTVSNNFIDITKYKYR</sequence>
<comment type="caution">
    <text evidence="6">The sequence shown here is derived from an EMBL/GenBank/DDBJ whole genome shotgun (WGS) entry which is preliminary data.</text>
</comment>
<name>A0A8J4RSE0_9ROSI</name>
<keyword evidence="7" id="KW-1185">Reference proteome</keyword>
<keyword evidence="4" id="KW-0539">Nucleus</keyword>
<proteinExistence type="predicted"/>
<evidence type="ECO:0000256" key="2">
    <source>
        <dbReference type="ARBA" id="ARBA00004496"/>
    </source>
</evidence>
<feature type="compositionally biased region" description="Basic and acidic residues" evidence="5">
    <location>
        <begin position="8"/>
        <end position="22"/>
    </location>
</feature>
<evidence type="ECO:0000256" key="5">
    <source>
        <dbReference type="SAM" id="MobiDB-lite"/>
    </source>
</evidence>
<dbReference type="Proteomes" id="UP000737018">
    <property type="component" value="Unassembled WGS sequence"/>
</dbReference>